<proteinExistence type="predicted"/>
<organism evidence="1 2">
    <name type="scientific">Dolichospermum flos-aquae LEGE 04289</name>
    <dbReference type="NCBI Taxonomy" id="1828708"/>
    <lineage>
        <taxon>Bacteria</taxon>
        <taxon>Bacillati</taxon>
        <taxon>Cyanobacteriota</taxon>
        <taxon>Cyanophyceae</taxon>
        <taxon>Nostocales</taxon>
        <taxon>Aphanizomenonaceae</taxon>
        <taxon>Dolichospermum</taxon>
    </lineage>
</organism>
<dbReference type="EMBL" id="JADEWF010000002">
    <property type="protein sequence ID" value="MBE9217396.1"/>
    <property type="molecule type" value="Genomic_DNA"/>
</dbReference>
<name>A0ACC5PWL5_DOLFA</name>
<gene>
    <name evidence="1" type="ORF">IQ222_00935</name>
</gene>
<evidence type="ECO:0000313" key="2">
    <source>
        <dbReference type="Proteomes" id="UP000597867"/>
    </source>
</evidence>
<dbReference type="Proteomes" id="UP000597867">
    <property type="component" value="Unassembled WGS sequence"/>
</dbReference>
<comment type="caution">
    <text evidence="1">The sequence shown here is derived from an EMBL/GenBank/DDBJ whole genome shotgun (WGS) entry which is preliminary data.</text>
</comment>
<keyword evidence="2" id="KW-1185">Reference proteome</keyword>
<sequence>MKVHIDEEADALYLRLDESKIIESEEVYPGIVLDFNEQNQVVGIEVLQLTSRINLTTKNIKVEISQS</sequence>
<protein>
    <submittedName>
        <fullName evidence="1">DUF2283 domain-containing protein</fullName>
    </submittedName>
</protein>
<reference evidence="1" key="1">
    <citation type="submission" date="2020-10" db="EMBL/GenBank/DDBJ databases">
        <authorList>
            <person name="Castelo-Branco R."/>
            <person name="Eusebio N."/>
            <person name="Adriana R."/>
            <person name="Vieira A."/>
            <person name="Brugerolle De Fraissinette N."/>
            <person name="Rezende De Castro R."/>
            <person name="Schneider M.P."/>
            <person name="Vasconcelos V."/>
            <person name="Leao P.N."/>
        </authorList>
    </citation>
    <scope>NUCLEOTIDE SEQUENCE</scope>
    <source>
        <strain evidence="1">LEGE 04289</strain>
    </source>
</reference>
<accession>A0ACC5PWL5</accession>
<evidence type="ECO:0000313" key="1">
    <source>
        <dbReference type="EMBL" id="MBE9217396.1"/>
    </source>
</evidence>